<dbReference type="EMBL" id="PJQL01000336">
    <property type="protein sequence ID" value="RCH96794.1"/>
    <property type="molecule type" value="Genomic_DNA"/>
</dbReference>
<dbReference type="InterPro" id="IPR007185">
    <property type="entry name" value="DNA_pol_a/d/e_bsu"/>
</dbReference>
<evidence type="ECO:0000256" key="1">
    <source>
        <dbReference type="ARBA" id="ARBA00004123"/>
    </source>
</evidence>
<dbReference type="GO" id="GO:0042276">
    <property type="term" value="P:error-prone translesion synthesis"/>
    <property type="evidence" value="ECO:0007669"/>
    <property type="project" value="TreeGrafter"/>
</dbReference>
<dbReference type="GO" id="GO:0006261">
    <property type="term" value="P:DNA-templated DNA replication"/>
    <property type="evidence" value="ECO:0007669"/>
    <property type="project" value="InterPro"/>
</dbReference>
<dbReference type="Pfam" id="PF04042">
    <property type="entry name" value="DNA_pol_E_B"/>
    <property type="match status" value="1"/>
</dbReference>
<evidence type="ECO:0000256" key="6">
    <source>
        <dbReference type="ARBA" id="ARBA00023242"/>
    </source>
</evidence>
<dbReference type="AlphaFoldDB" id="A0A367K3J5"/>
<evidence type="ECO:0000256" key="4">
    <source>
        <dbReference type="ARBA" id="ARBA00022705"/>
    </source>
</evidence>
<dbReference type="STRING" id="86630.A0A367K3J5"/>
<dbReference type="GO" id="GO:0003677">
    <property type="term" value="F:DNA binding"/>
    <property type="evidence" value="ECO:0007669"/>
    <property type="project" value="UniProtKB-KW"/>
</dbReference>
<sequence length="613" mass="70425">MQINSKVKIRKFIHNLFTKKYGLVVQSDAAKYLEQLLAREPDIADTIERIVKTYKKRYNDEQTLIINRAVLEEVNALMQTSALMTTTTTPFQRVEEEEINESLRDMSLGDNSSMVLSPNASSSQTTQISQETVDVAQHFHVVGAFDMPKLIYDDYTRTFRKSREPCRLLSDPKSKGEMFRERLLLTKQRVLRNEMFCPTDMAGDSSSFIKITPIKSLIGHDGGEFVLFGMLTQIEEGKLYLEDDDAHIELDISKTKYEYGLFTDGIFVLAEGIYGEDHVFHVTEISLPPAEARNLTDVLLSHVDFLGLPRPLIDENILKEEEQANKDIFFVIISDLHLDQPKVMNALRTIFEGYSNQVPLAFIFIGNFSSKPFTYSAAEATEYKDNFNALADLISEFETLATHSNFVFVPGARDPWGGNVLPQRGLPSHFVTRIRQKVKKTHFTTNPCRIRYCTQDIVIFREDLLNKIWRNTLMPTNLDADNQRIKHLVRTILDQGHLCPLPLSVKPVYWGYDHALRLFPLPHAIILADKCENYGISYEETHCINPGSFPNSEMTWSVYFPATKTSQKWQVHNHSFIRLILTFISKARYPVVSIINCKNKYFMSILDCIHHRI</sequence>
<evidence type="ECO:0000256" key="5">
    <source>
        <dbReference type="ARBA" id="ARBA00023125"/>
    </source>
</evidence>
<keyword evidence="4" id="KW-0235">DNA replication</keyword>
<gene>
    <name evidence="9" type="primary">POLE2_1</name>
    <name evidence="9" type="ORF">CU097_012175</name>
</gene>
<keyword evidence="6" id="KW-0539">Nucleus</keyword>
<protein>
    <recommendedName>
        <fullName evidence="3">DNA polymerase epsilon subunit B</fullName>
    </recommendedName>
    <alternativeName>
        <fullName evidence="7">DNA polymerase II subunit 2</fullName>
    </alternativeName>
</protein>
<comment type="subcellular location">
    <subcellularLocation>
        <location evidence="1">Nucleus</location>
    </subcellularLocation>
</comment>
<comment type="similarity">
    <text evidence="2">Belongs to the DNA polymerase epsilon subunit B family.</text>
</comment>
<comment type="caution">
    <text evidence="9">The sequence shown here is derived from an EMBL/GenBank/DDBJ whole genome shotgun (WGS) entry which is preliminary data.</text>
</comment>
<accession>A0A367K3J5</accession>
<dbReference type="GO" id="GO:0008622">
    <property type="term" value="C:epsilon DNA polymerase complex"/>
    <property type="evidence" value="ECO:0007669"/>
    <property type="project" value="InterPro"/>
</dbReference>
<evidence type="ECO:0000313" key="10">
    <source>
        <dbReference type="Proteomes" id="UP000252139"/>
    </source>
</evidence>
<name>A0A367K3J5_RHIAZ</name>
<evidence type="ECO:0000259" key="8">
    <source>
        <dbReference type="Pfam" id="PF04042"/>
    </source>
</evidence>
<evidence type="ECO:0000313" key="9">
    <source>
        <dbReference type="EMBL" id="RCH96794.1"/>
    </source>
</evidence>
<dbReference type="InterPro" id="IPR016266">
    <property type="entry name" value="POLE2"/>
</dbReference>
<feature type="domain" description="DNA polymerase alpha/delta/epsilon subunit B" evidence="8">
    <location>
        <begin position="330"/>
        <end position="534"/>
    </location>
</feature>
<dbReference type="Proteomes" id="UP000252139">
    <property type="component" value="Unassembled WGS sequence"/>
</dbReference>
<keyword evidence="5" id="KW-0238">DNA-binding</keyword>
<evidence type="ECO:0000256" key="7">
    <source>
        <dbReference type="ARBA" id="ARBA00032930"/>
    </source>
</evidence>
<dbReference type="OrthoDB" id="10254730at2759"/>
<proteinExistence type="inferred from homology"/>
<dbReference type="PANTHER" id="PTHR12708:SF0">
    <property type="entry name" value="DNA POLYMERASE EPSILON SUBUNIT 2"/>
    <property type="match status" value="1"/>
</dbReference>
<dbReference type="PANTHER" id="PTHR12708">
    <property type="entry name" value="DNA POLYMERASE EPSILON SUBUNIT B"/>
    <property type="match status" value="1"/>
</dbReference>
<organism evidence="9 10">
    <name type="scientific">Rhizopus azygosporus</name>
    <name type="common">Rhizopus microsporus var. azygosporus</name>
    <dbReference type="NCBI Taxonomy" id="86630"/>
    <lineage>
        <taxon>Eukaryota</taxon>
        <taxon>Fungi</taxon>
        <taxon>Fungi incertae sedis</taxon>
        <taxon>Mucoromycota</taxon>
        <taxon>Mucoromycotina</taxon>
        <taxon>Mucoromycetes</taxon>
        <taxon>Mucorales</taxon>
        <taxon>Mucorineae</taxon>
        <taxon>Rhizopodaceae</taxon>
        <taxon>Rhizopus</taxon>
    </lineage>
</organism>
<dbReference type="Gene3D" id="3.60.21.50">
    <property type="match status" value="1"/>
</dbReference>
<keyword evidence="10" id="KW-1185">Reference proteome</keyword>
<reference evidence="9 10" key="1">
    <citation type="journal article" date="2018" name="G3 (Bethesda)">
        <title>Phylogenetic and Phylogenomic Definition of Rhizopus Species.</title>
        <authorList>
            <person name="Gryganskyi A.P."/>
            <person name="Golan J."/>
            <person name="Dolatabadi S."/>
            <person name="Mondo S."/>
            <person name="Robb S."/>
            <person name="Idnurm A."/>
            <person name="Muszewska A."/>
            <person name="Steczkiewicz K."/>
            <person name="Masonjones S."/>
            <person name="Liao H.L."/>
            <person name="Gajdeczka M.T."/>
            <person name="Anike F."/>
            <person name="Vuek A."/>
            <person name="Anishchenko I.M."/>
            <person name="Voigt K."/>
            <person name="de Hoog G.S."/>
            <person name="Smith M.E."/>
            <person name="Heitman J."/>
            <person name="Vilgalys R."/>
            <person name="Stajich J.E."/>
        </authorList>
    </citation>
    <scope>NUCLEOTIDE SEQUENCE [LARGE SCALE GENOMIC DNA]</scope>
    <source>
        <strain evidence="9 10">CBS 357.93</strain>
    </source>
</reference>
<evidence type="ECO:0000256" key="2">
    <source>
        <dbReference type="ARBA" id="ARBA00009560"/>
    </source>
</evidence>
<evidence type="ECO:0000256" key="3">
    <source>
        <dbReference type="ARBA" id="ARBA00016011"/>
    </source>
</evidence>